<dbReference type="GO" id="GO:0030688">
    <property type="term" value="C:preribosome, small subunit precursor"/>
    <property type="evidence" value="ECO:0007669"/>
    <property type="project" value="InterPro"/>
</dbReference>
<dbReference type="VEuPathDB" id="FungiDB:M747DRAFT_307713"/>
<evidence type="ECO:0000256" key="4">
    <source>
        <dbReference type="ARBA" id="ARBA00023242"/>
    </source>
</evidence>
<gene>
    <name evidence="6" type="ORF">ABL_00373</name>
</gene>
<dbReference type="InterPro" id="IPR028160">
    <property type="entry name" value="Slx9-like"/>
</dbReference>
<sequence>MAPTRSVKKPASGKGALPSSKPSFLHDEFRTTKKDKRLIKHSSFVSRIEKNSQKSTKRRRASKKLAALDSLADALPDADDDVADPSKQVNIIKQKTLQHRPGAMKRREKLERLERDRFAKNMAQMSSMQAPAPTATDSNSNTDEGSVSNRWAALRNFISQTMEQQPAFKSSS</sequence>
<organism evidence="6 7">
    <name type="scientific">Aspergillus niger</name>
    <dbReference type="NCBI Taxonomy" id="5061"/>
    <lineage>
        <taxon>Eukaryota</taxon>
        <taxon>Fungi</taxon>
        <taxon>Dikarya</taxon>
        <taxon>Ascomycota</taxon>
        <taxon>Pezizomycotina</taxon>
        <taxon>Eurotiomycetes</taxon>
        <taxon>Eurotiomycetidae</taxon>
        <taxon>Eurotiales</taxon>
        <taxon>Aspergillaceae</taxon>
        <taxon>Aspergillus</taxon>
        <taxon>Aspergillus subgen. Circumdati</taxon>
    </lineage>
</organism>
<dbReference type="Proteomes" id="UP000068243">
    <property type="component" value="Unassembled WGS sequence"/>
</dbReference>
<dbReference type="VEuPathDB" id="FungiDB:An01g06100"/>
<dbReference type="VEuPathDB" id="FungiDB:ATCC64974_18460"/>
<proteinExistence type="inferred from homology"/>
<name>A0A124BUS1_ASPNG</name>
<dbReference type="EMBL" id="BCMY01000001">
    <property type="protein sequence ID" value="GAQ33828.1"/>
    <property type="molecule type" value="Genomic_DNA"/>
</dbReference>
<evidence type="ECO:0000256" key="1">
    <source>
        <dbReference type="ARBA" id="ARBA00004604"/>
    </source>
</evidence>
<dbReference type="PaxDb" id="5061-CADANGAP00000585"/>
<evidence type="ECO:0000256" key="2">
    <source>
        <dbReference type="ARBA" id="ARBA00011022"/>
    </source>
</evidence>
<comment type="subcellular location">
    <subcellularLocation>
        <location evidence="1">Nucleus</location>
        <location evidence="1">Nucleolus</location>
    </subcellularLocation>
</comment>
<reference evidence="7" key="1">
    <citation type="journal article" date="2016" name="Genome Announc.">
        <title>Draft genome sequence of Aspergillus niger strain An76.</title>
        <authorList>
            <person name="Gong W."/>
            <person name="Cheng Z."/>
            <person name="Zhang H."/>
            <person name="Liu L."/>
            <person name="Gao P."/>
            <person name="Wang L."/>
        </authorList>
    </citation>
    <scope>NUCLEOTIDE SEQUENCE [LARGE SCALE GENOMIC DNA]</scope>
    <source>
        <strain evidence="7">An76</strain>
    </source>
</reference>
<evidence type="ECO:0000313" key="7">
    <source>
        <dbReference type="Proteomes" id="UP000068243"/>
    </source>
</evidence>
<feature type="region of interest" description="Disordered" evidence="5">
    <location>
        <begin position="1"/>
        <end position="32"/>
    </location>
</feature>
<evidence type="ECO:0000313" key="6">
    <source>
        <dbReference type="EMBL" id="GAQ33828.1"/>
    </source>
</evidence>
<keyword evidence="4" id="KW-0539">Nucleus</keyword>
<dbReference type="GO" id="GO:0000462">
    <property type="term" value="P:maturation of SSU-rRNA from tricistronic rRNA transcript (SSU-rRNA, 5.8S rRNA, LSU-rRNA)"/>
    <property type="evidence" value="ECO:0007669"/>
    <property type="project" value="InterPro"/>
</dbReference>
<dbReference type="AlphaFoldDB" id="A0A124BUS1"/>
<protein>
    <recommendedName>
        <fullName evidence="3">Ribosome biogenesis protein SLX9</fullName>
    </recommendedName>
</protein>
<dbReference type="OMA" id="HKPGAMK"/>
<comment type="similarity">
    <text evidence="2">Belongs to the SLX9 family.</text>
</comment>
<evidence type="ECO:0000256" key="3">
    <source>
        <dbReference type="ARBA" id="ARBA00021321"/>
    </source>
</evidence>
<comment type="caution">
    <text evidence="6">The sequence shown here is derived from an EMBL/GenBank/DDBJ whole genome shotgun (WGS) entry which is preliminary data.</text>
</comment>
<accession>A0A124BUS1</accession>
<evidence type="ECO:0000256" key="5">
    <source>
        <dbReference type="SAM" id="MobiDB-lite"/>
    </source>
</evidence>
<dbReference type="Pfam" id="PF15341">
    <property type="entry name" value="SLX9"/>
    <property type="match status" value="1"/>
</dbReference>
<dbReference type="VEuPathDB" id="FungiDB:ASPNIDRAFT2_1132016"/>
<feature type="region of interest" description="Disordered" evidence="5">
    <location>
        <begin position="123"/>
        <end position="148"/>
    </location>
</feature>
<dbReference type="GO" id="GO:0005730">
    <property type="term" value="C:nucleolus"/>
    <property type="evidence" value="ECO:0007669"/>
    <property type="project" value="UniProtKB-SubCell"/>
</dbReference>
<dbReference type="OrthoDB" id="5429132at2759"/>
<dbReference type="GO" id="GO:0030686">
    <property type="term" value="C:90S preribosome"/>
    <property type="evidence" value="ECO:0007669"/>
    <property type="project" value="InterPro"/>
</dbReference>